<comment type="caution">
    <text evidence="1">The sequence shown here is derived from an EMBL/GenBank/DDBJ whole genome shotgun (WGS) entry which is preliminary data.</text>
</comment>
<proteinExistence type="predicted"/>
<dbReference type="AlphaFoldDB" id="A0A0P6VR65"/>
<evidence type="ECO:0000313" key="2">
    <source>
        <dbReference type="Proteomes" id="UP000054035"/>
    </source>
</evidence>
<dbReference type="OrthoDB" id="7010307at2"/>
<protein>
    <submittedName>
        <fullName evidence="1">Uncharacterized protein</fullName>
    </submittedName>
</protein>
<dbReference type="RefSeq" id="WP_054320610.1">
    <property type="nucleotide sequence ID" value="NZ_JFAQ01000241.1"/>
</dbReference>
<name>A0A0P6VR65_9XANT</name>
<sequence length="95" mass="10638">MADAARVVSALESFDSWHAPWTFMQVVRAAPYLDADDRVVLEQAWTAACHADHWMSARMLEAGVAVAESALSKRFGWLSPLACRQLARAASYQWR</sequence>
<accession>A0A0P6VR65</accession>
<dbReference type="PATRIC" id="fig|53413.25.peg.2368"/>
<reference evidence="1 2" key="1">
    <citation type="submission" date="2014-02" db="EMBL/GenBank/DDBJ databases">
        <title>Genome sequence of Xanthomonas axonopodis DSM 3585 (T).</title>
        <authorList>
            <person name="Midha S."/>
            <person name="Patil P.B."/>
        </authorList>
    </citation>
    <scope>NUCLEOTIDE SEQUENCE [LARGE SCALE GENOMIC DNA]</scope>
    <source>
        <strain evidence="1 2">DSM 3585</strain>
    </source>
</reference>
<organism evidence="1 2">
    <name type="scientific">Xanthomonas axonopodis</name>
    <dbReference type="NCBI Taxonomy" id="53413"/>
    <lineage>
        <taxon>Bacteria</taxon>
        <taxon>Pseudomonadati</taxon>
        <taxon>Pseudomonadota</taxon>
        <taxon>Gammaproteobacteria</taxon>
        <taxon>Lysobacterales</taxon>
        <taxon>Lysobacteraceae</taxon>
        <taxon>Xanthomonas</taxon>
    </lineage>
</organism>
<dbReference type="Proteomes" id="UP000054035">
    <property type="component" value="Unassembled WGS sequence"/>
</dbReference>
<evidence type="ECO:0000313" key="1">
    <source>
        <dbReference type="EMBL" id="KPL47611.1"/>
    </source>
</evidence>
<dbReference type="EMBL" id="JFAQ01000241">
    <property type="protein sequence ID" value="KPL47611.1"/>
    <property type="molecule type" value="Genomic_DNA"/>
</dbReference>
<gene>
    <name evidence="1" type="ORF">XAXN_18810</name>
</gene>